<evidence type="ECO:0000313" key="6">
    <source>
        <dbReference type="Proteomes" id="UP000620064"/>
    </source>
</evidence>
<dbReference type="SMART" id="SM00871">
    <property type="entry name" value="AraC_E_bind"/>
    <property type="match status" value="1"/>
</dbReference>
<evidence type="ECO:0000259" key="4">
    <source>
        <dbReference type="PROSITE" id="PS01124"/>
    </source>
</evidence>
<dbReference type="Gene3D" id="3.20.80.10">
    <property type="entry name" value="Regulatory factor, effector binding domain"/>
    <property type="match status" value="1"/>
</dbReference>
<dbReference type="InterPro" id="IPR009057">
    <property type="entry name" value="Homeodomain-like_sf"/>
</dbReference>
<organism evidence="5 6">
    <name type="scientific">Cloacibacterium rupense</name>
    <dbReference type="NCBI Taxonomy" id="517423"/>
    <lineage>
        <taxon>Bacteria</taxon>
        <taxon>Pseudomonadati</taxon>
        <taxon>Bacteroidota</taxon>
        <taxon>Flavobacteriia</taxon>
        <taxon>Flavobacteriales</taxon>
        <taxon>Weeksellaceae</taxon>
    </lineage>
</organism>
<dbReference type="EMBL" id="BMLV01000002">
    <property type="protein sequence ID" value="GGP03563.1"/>
    <property type="molecule type" value="Genomic_DNA"/>
</dbReference>
<dbReference type="SUPFAM" id="SSF46689">
    <property type="entry name" value="Homeodomain-like"/>
    <property type="match status" value="2"/>
</dbReference>
<dbReference type="SMART" id="SM00342">
    <property type="entry name" value="HTH_ARAC"/>
    <property type="match status" value="1"/>
</dbReference>
<dbReference type="RefSeq" id="WP_188617215.1">
    <property type="nucleotide sequence ID" value="NZ_BMLV01000002.1"/>
</dbReference>
<dbReference type="InterPro" id="IPR020449">
    <property type="entry name" value="Tscrpt_reg_AraC-type_HTH"/>
</dbReference>
<dbReference type="PROSITE" id="PS01124">
    <property type="entry name" value="HTH_ARAC_FAMILY_2"/>
    <property type="match status" value="1"/>
</dbReference>
<proteinExistence type="predicted"/>
<comment type="caution">
    <text evidence="5">The sequence shown here is derived from an EMBL/GenBank/DDBJ whole genome shotgun (WGS) entry which is preliminary data.</text>
</comment>
<dbReference type="Proteomes" id="UP000620064">
    <property type="component" value="Unassembled WGS sequence"/>
</dbReference>
<accession>A0ABQ2NK08</accession>
<dbReference type="InterPro" id="IPR018060">
    <property type="entry name" value="HTH_AraC"/>
</dbReference>
<evidence type="ECO:0000256" key="2">
    <source>
        <dbReference type="ARBA" id="ARBA00023125"/>
    </source>
</evidence>
<dbReference type="PANTHER" id="PTHR40055:SF1">
    <property type="entry name" value="TRANSCRIPTIONAL REGULATOR YGIV-RELATED"/>
    <property type="match status" value="1"/>
</dbReference>
<dbReference type="InterPro" id="IPR029442">
    <property type="entry name" value="GyrI-like"/>
</dbReference>
<dbReference type="Pfam" id="PF12833">
    <property type="entry name" value="HTH_18"/>
    <property type="match status" value="1"/>
</dbReference>
<dbReference type="Pfam" id="PF06445">
    <property type="entry name" value="GyrI-like"/>
    <property type="match status" value="1"/>
</dbReference>
<evidence type="ECO:0000256" key="1">
    <source>
        <dbReference type="ARBA" id="ARBA00023015"/>
    </source>
</evidence>
<sequence>MTSEEHIKRIRKVLNFIEENLDNELSLENLAETGNYSPFHFHRIFRGIIGETLQEYITRNRMEKSAMLLSHQKNKSLEEIFSEVGFKSNSTFSKTFKKYFGISPTDFRKKSPEYFSKILPMNSNIGQKEVVFQQYLYNINQMKNFMETNAKIEVKELPEMNLASVLSIGVQNIDNAYNKLISWGISKNLFPRENVKMISVYHDSFKVTAPDKVRIHACMLLDEPIKTDGEIFPETLPKGRHIVGSYFIGIHEFEKAWQSLFLWMNENGYQYKRTFPFEIYHNNFKEHPEKKCRVDFCIPII</sequence>
<dbReference type="SUPFAM" id="SSF55136">
    <property type="entry name" value="Probable bacterial effector-binding domain"/>
    <property type="match status" value="1"/>
</dbReference>
<keyword evidence="6" id="KW-1185">Reference proteome</keyword>
<feature type="domain" description="HTH araC/xylS-type" evidence="4">
    <location>
        <begin position="11"/>
        <end position="110"/>
    </location>
</feature>
<dbReference type="InterPro" id="IPR011256">
    <property type="entry name" value="Reg_factor_effector_dom_sf"/>
</dbReference>
<protein>
    <submittedName>
        <fullName evidence="5">AraC family transcriptional regulator</fullName>
    </submittedName>
</protein>
<keyword evidence="3" id="KW-0804">Transcription</keyword>
<evidence type="ECO:0000313" key="5">
    <source>
        <dbReference type="EMBL" id="GGP03563.1"/>
    </source>
</evidence>
<dbReference type="InterPro" id="IPR050908">
    <property type="entry name" value="SmbC-like"/>
</dbReference>
<reference evidence="6" key="1">
    <citation type="journal article" date="2019" name="Int. J. Syst. Evol. Microbiol.">
        <title>The Global Catalogue of Microorganisms (GCM) 10K type strain sequencing project: providing services to taxonomists for standard genome sequencing and annotation.</title>
        <authorList>
            <consortium name="The Broad Institute Genomics Platform"/>
            <consortium name="The Broad Institute Genome Sequencing Center for Infectious Disease"/>
            <person name="Wu L."/>
            <person name="Ma J."/>
        </authorList>
    </citation>
    <scope>NUCLEOTIDE SEQUENCE [LARGE SCALE GENOMIC DNA]</scope>
    <source>
        <strain evidence="6">CGMCC 1.7656</strain>
    </source>
</reference>
<name>A0ABQ2NK08_9FLAO</name>
<dbReference type="PRINTS" id="PR00032">
    <property type="entry name" value="HTHARAC"/>
</dbReference>
<dbReference type="Gene3D" id="1.10.10.60">
    <property type="entry name" value="Homeodomain-like"/>
    <property type="match status" value="2"/>
</dbReference>
<dbReference type="InterPro" id="IPR010499">
    <property type="entry name" value="AraC_E-bd"/>
</dbReference>
<keyword evidence="2" id="KW-0238">DNA-binding</keyword>
<dbReference type="PANTHER" id="PTHR40055">
    <property type="entry name" value="TRANSCRIPTIONAL REGULATOR YGIV-RELATED"/>
    <property type="match status" value="1"/>
</dbReference>
<gene>
    <name evidence="5" type="ORF">GCM10010992_12460</name>
</gene>
<keyword evidence="1" id="KW-0805">Transcription regulation</keyword>
<evidence type="ECO:0000256" key="3">
    <source>
        <dbReference type="ARBA" id="ARBA00023163"/>
    </source>
</evidence>